<sequence>MVTRINTGVSGLDIDSMVSQLMKARRLPVDQLMQKKQVISWQRDDYRSINAKIVDFRNSASDMRLQTPFLNKKAASSNEAILSVTGTANATEGIYKIKVNALAEAAKLTSSANVTGTVGGDLSKKMSELDPSFASNTTLTVGGAKGTATIIIKPTDTLANVVNNINSESNNTGVKISYDGGLDRLFFVATSTGAEKTSNIKLQSANEDLLTDIFKMPPAGVTTPTTFANTVTGTVAFVAEKTDKDADDAPPVPLEVKKIAPDLKAEQVFKISMGASDSASFTITKSTSIGELIDKINSSDLGKKGVSAYLNESGKLVIFNPNRSNELKFTDETDDDSDVLKSLGLEAPVTSGDFAYTQMSSVGKDAEVEFNGVTGFYASNTFSISGLQFTAKKVDTEEVNVSVAQDVDSVYNSIKTFVDKYNDVIDSLNKKMQEKRDRSYLPLTDEQRTNMKEDEIKRWEEKARSGILRNDSILSSALNSMRLAISSPVNGIPSGEISILSDIGIKTSANYLENGKLYIDEAKLRDALSNKSDQVRRLFTADGGDASSERGDGVARRLFNGASKVFSDILTKAGASNTLADDSLLSKDEGTLDKKIYDFNKKLLLIEDRYYKQFGAMEAAIQRMQDQSSSLIQQLTGSK</sequence>
<keyword evidence="8" id="KW-0966">Cell projection</keyword>
<dbReference type="Pfam" id="PF02465">
    <property type="entry name" value="FliD_N"/>
    <property type="match status" value="1"/>
</dbReference>
<keyword evidence="9" id="KW-1185">Reference proteome</keyword>
<feature type="domain" description="Flagellar hook-associated protein 2 N-terminal" evidence="6">
    <location>
        <begin position="10"/>
        <end position="105"/>
    </location>
</feature>
<evidence type="ECO:0000259" key="7">
    <source>
        <dbReference type="Pfam" id="PF07195"/>
    </source>
</evidence>
<keyword evidence="8" id="KW-0282">Flagellum</keyword>
<keyword evidence="3" id="KW-0175">Coiled coil</keyword>
<evidence type="ECO:0000256" key="1">
    <source>
        <dbReference type="ARBA" id="ARBA00009764"/>
    </source>
</evidence>
<organism evidence="8 9">
    <name type="scientific">Paenibacillus eucommiae</name>
    <dbReference type="NCBI Taxonomy" id="1355755"/>
    <lineage>
        <taxon>Bacteria</taxon>
        <taxon>Bacillati</taxon>
        <taxon>Bacillota</taxon>
        <taxon>Bacilli</taxon>
        <taxon>Bacillales</taxon>
        <taxon>Paenibacillaceae</taxon>
        <taxon>Paenibacillus</taxon>
    </lineage>
</organism>
<protein>
    <recommendedName>
        <fullName evidence="5">Flagellar hook-associated protein 2</fullName>
        <shortName evidence="5">HAP2</shortName>
    </recommendedName>
    <alternativeName>
        <fullName evidence="5">Flagellar cap protein</fullName>
    </alternativeName>
</protein>
<comment type="function">
    <text evidence="5">Required for morphogenesis and for the elongation of the flagellar filament by facilitating polymerization of the flagellin monomers at the tip of growing filament. Forms a capping structure, which prevents flagellin subunits (transported through the central channel of the flagellum) from leaking out without polymerization at the distal end.</text>
</comment>
<comment type="subcellular location">
    <subcellularLocation>
        <location evidence="5">Secreted</location>
    </subcellularLocation>
    <subcellularLocation>
        <location evidence="5">Bacterial flagellum</location>
    </subcellularLocation>
</comment>
<keyword evidence="8" id="KW-0969">Cilium</keyword>
<evidence type="ECO:0000313" key="9">
    <source>
        <dbReference type="Proteomes" id="UP001519287"/>
    </source>
</evidence>
<evidence type="ECO:0000256" key="5">
    <source>
        <dbReference type="RuleBase" id="RU362066"/>
    </source>
</evidence>
<comment type="similarity">
    <text evidence="1 5">Belongs to the FliD family.</text>
</comment>
<dbReference type="InterPro" id="IPR003481">
    <property type="entry name" value="FliD_N"/>
</dbReference>
<keyword evidence="4 5" id="KW-0975">Bacterial flagellum</keyword>
<name>A0ABS4J002_9BACL</name>
<reference evidence="8 9" key="1">
    <citation type="submission" date="2021-03" db="EMBL/GenBank/DDBJ databases">
        <title>Genomic Encyclopedia of Type Strains, Phase IV (KMG-IV): sequencing the most valuable type-strain genomes for metagenomic binning, comparative biology and taxonomic classification.</title>
        <authorList>
            <person name="Goeker M."/>
        </authorList>
    </citation>
    <scope>NUCLEOTIDE SEQUENCE [LARGE SCALE GENOMIC DNA]</scope>
    <source>
        <strain evidence="8 9">DSM 26048</strain>
    </source>
</reference>
<feature type="domain" description="Flagellar hook-associated protein 2 C-terminal" evidence="7">
    <location>
        <begin position="363"/>
        <end position="625"/>
    </location>
</feature>
<dbReference type="EMBL" id="JAGGLB010000014">
    <property type="protein sequence ID" value="MBP1992650.1"/>
    <property type="molecule type" value="Genomic_DNA"/>
</dbReference>
<evidence type="ECO:0000256" key="3">
    <source>
        <dbReference type="ARBA" id="ARBA00023054"/>
    </source>
</evidence>
<comment type="caution">
    <text evidence="8">The sequence shown here is derived from an EMBL/GenBank/DDBJ whole genome shotgun (WGS) entry which is preliminary data.</text>
</comment>
<dbReference type="InterPro" id="IPR040026">
    <property type="entry name" value="FliD"/>
</dbReference>
<accession>A0ABS4J002</accession>
<gene>
    <name evidence="8" type="ORF">J2Z66_004259</name>
</gene>
<comment type="subunit">
    <text evidence="2 5">Homopentamer.</text>
</comment>
<dbReference type="PANTHER" id="PTHR30288:SF0">
    <property type="entry name" value="FLAGELLAR HOOK-ASSOCIATED PROTEIN 2"/>
    <property type="match status" value="1"/>
</dbReference>
<evidence type="ECO:0000313" key="8">
    <source>
        <dbReference type="EMBL" id="MBP1992650.1"/>
    </source>
</evidence>
<dbReference type="RefSeq" id="WP_209973824.1">
    <property type="nucleotide sequence ID" value="NZ_JAGGLB010000014.1"/>
</dbReference>
<dbReference type="InterPro" id="IPR010810">
    <property type="entry name" value="Flagellin_hook_IN_motif"/>
</dbReference>
<evidence type="ECO:0000256" key="4">
    <source>
        <dbReference type="ARBA" id="ARBA00023143"/>
    </source>
</evidence>
<evidence type="ECO:0000259" key="6">
    <source>
        <dbReference type="Pfam" id="PF02465"/>
    </source>
</evidence>
<evidence type="ECO:0000256" key="2">
    <source>
        <dbReference type="ARBA" id="ARBA00011255"/>
    </source>
</evidence>
<keyword evidence="5" id="KW-0964">Secreted</keyword>
<dbReference type="Pfam" id="PF07196">
    <property type="entry name" value="Flagellin_IN"/>
    <property type="match status" value="2"/>
</dbReference>
<dbReference type="Pfam" id="PF07195">
    <property type="entry name" value="FliD_C"/>
    <property type="match status" value="1"/>
</dbReference>
<dbReference type="Proteomes" id="UP001519287">
    <property type="component" value="Unassembled WGS sequence"/>
</dbReference>
<dbReference type="PANTHER" id="PTHR30288">
    <property type="entry name" value="FLAGELLAR CAP/ASSEMBLY PROTEIN FLID"/>
    <property type="match status" value="1"/>
</dbReference>
<proteinExistence type="inferred from homology"/>
<dbReference type="InterPro" id="IPR010809">
    <property type="entry name" value="FliD_C"/>
</dbReference>